<dbReference type="PANTHER" id="PTHR33116:SF78">
    <property type="entry name" value="OS12G0587133 PROTEIN"/>
    <property type="match status" value="1"/>
</dbReference>
<sequence>MATFHGSTACYSWKLIWKCWAPPRVKFFHWLANQDRCWTAERLARHGLQHHPRCLLCNQQPETVRRLLLECPLARQAWHETLAWLRIPAPAPTQELSLMDWWKHAKDDTPSILRKALKSVALLVPWMVWKHRNSCVFDNATPSFNTLLDSIKDEACSWAAAGAPGLRLVLPQT</sequence>
<reference evidence="2" key="3">
    <citation type="journal article" date="2017" name="Nature">
        <title>Genome sequence of the progenitor of the wheat D genome Aegilops tauschii.</title>
        <authorList>
            <person name="Luo M.C."/>
            <person name="Gu Y.Q."/>
            <person name="Puiu D."/>
            <person name="Wang H."/>
            <person name="Twardziok S.O."/>
            <person name="Deal K.R."/>
            <person name="Huo N."/>
            <person name="Zhu T."/>
            <person name="Wang L."/>
            <person name="Wang Y."/>
            <person name="McGuire P.E."/>
            <person name="Liu S."/>
            <person name="Long H."/>
            <person name="Ramasamy R.K."/>
            <person name="Rodriguez J.C."/>
            <person name="Van S.L."/>
            <person name="Yuan L."/>
            <person name="Wang Z."/>
            <person name="Xia Z."/>
            <person name="Xiao L."/>
            <person name="Anderson O.D."/>
            <person name="Ouyang S."/>
            <person name="Liang Y."/>
            <person name="Zimin A.V."/>
            <person name="Pertea G."/>
            <person name="Qi P."/>
            <person name="Bennetzen J.L."/>
            <person name="Dai X."/>
            <person name="Dawson M.W."/>
            <person name="Muller H.G."/>
            <person name="Kugler K."/>
            <person name="Rivarola-Duarte L."/>
            <person name="Spannagl M."/>
            <person name="Mayer K.F.X."/>
            <person name="Lu F.H."/>
            <person name="Bevan M.W."/>
            <person name="Leroy P."/>
            <person name="Li P."/>
            <person name="You F.M."/>
            <person name="Sun Q."/>
            <person name="Liu Z."/>
            <person name="Lyons E."/>
            <person name="Wicker T."/>
            <person name="Salzberg S.L."/>
            <person name="Devos K.M."/>
            <person name="Dvorak J."/>
        </authorList>
    </citation>
    <scope>NUCLEOTIDE SEQUENCE [LARGE SCALE GENOMIC DNA]</scope>
    <source>
        <strain evidence="2">cv. AL8/78</strain>
    </source>
</reference>
<accession>A0A453BJ92</accession>
<reference evidence="2" key="4">
    <citation type="submission" date="2019-03" db="UniProtKB">
        <authorList>
            <consortium name="EnsemblPlants"/>
        </authorList>
    </citation>
    <scope>IDENTIFICATION</scope>
</reference>
<keyword evidence="3" id="KW-1185">Reference proteome</keyword>
<dbReference type="AlphaFoldDB" id="A0A453BJ92"/>
<dbReference type="Pfam" id="PF13966">
    <property type="entry name" value="zf-RVT"/>
    <property type="match status" value="1"/>
</dbReference>
<dbReference type="EnsemblPlants" id="AET2Gv20527700.4">
    <property type="protein sequence ID" value="AET2Gv20527700.4"/>
    <property type="gene ID" value="AET2Gv20527700"/>
</dbReference>
<evidence type="ECO:0000313" key="2">
    <source>
        <dbReference type="EnsemblPlants" id="AET2Gv20527700.4"/>
    </source>
</evidence>
<organism evidence="2 3">
    <name type="scientific">Aegilops tauschii subsp. strangulata</name>
    <name type="common">Goatgrass</name>
    <dbReference type="NCBI Taxonomy" id="200361"/>
    <lineage>
        <taxon>Eukaryota</taxon>
        <taxon>Viridiplantae</taxon>
        <taxon>Streptophyta</taxon>
        <taxon>Embryophyta</taxon>
        <taxon>Tracheophyta</taxon>
        <taxon>Spermatophyta</taxon>
        <taxon>Magnoliopsida</taxon>
        <taxon>Liliopsida</taxon>
        <taxon>Poales</taxon>
        <taxon>Poaceae</taxon>
        <taxon>BOP clade</taxon>
        <taxon>Pooideae</taxon>
        <taxon>Triticodae</taxon>
        <taxon>Triticeae</taxon>
        <taxon>Triticinae</taxon>
        <taxon>Aegilops</taxon>
    </lineage>
</organism>
<reference evidence="2" key="5">
    <citation type="journal article" date="2021" name="G3 (Bethesda)">
        <title>Aegilops tauschii genome assembly Aet v5.0 features greater sequence contiguity and improved annotation.</title>
        <authorList>
            <person name="Wang L."/>
            <person name="Zhu T."/>
            <person name="Rodriguez J.C."/>
            <person name="Deal K.R."/>
            <person name="Dubcovsky J."/>
            <person name="McGuire P.E."/>
            <person name="Lux T."/>
            <person name="Spannagl M."/>
            <person name="Mayer K.F.X."/>
            <person name="Baldrich P."/>
            <person name="Meyers B.C."/>
            <person name="Huo N."/>
            <person name="Gu Y.Q."/>
            <person name="Zhou H."/>
            <person name="Devos K.M."/>
            <person name="Bennetzen J.L."/>
            <person name="Unver T."/>
            <person name="Budak H."/>
            <person name="Gulick P.J."/>
            <person name="Galiba G."/>
            <person name="Kalapos B."/>
            <person name="Nelson D.R."/>
            <person name="Li P."/>
            <person name="You F.M."/>
            <person name="Luo M.C."/>
            <person name="Dvorak J."/>
        </authorList>
    </citation>
    <scope>NUCLEOTIDE SEQUENCE [LARGE SCALE GENOMIC DNA]</scope>
    <source>
        <strain evidence="2">cv. AL8/78</strain>
    </source>
</reference>
<protein>
    <recommendedName>
        <fullName evidence="1">Reverse transcriptase zinc-binding domain-containing protein</fullName>
    </recommendedName>
</protein>
<dbReference type="InterPro" id="IPR026960">
    <property type="entry name" value="RVT-Znf"/>
</dbReference>
<dbReference type="STRING" id="200361.A0A453BJ92"/>
<dbReference type="Gramene" id="AET2Gv20527700.4">
    <property type="protein sequence ID" value="AET2Gv20527700.4"/>
    <property type="gene ID" value="AET2Gv20527700"/>
</dbReference>
<name>A0A453BJ92_AEGTS</name>
<proteinExistence type="predicted"/>
<dbReference type="PANTHER" id="PTHR33116">
    <property type="entry name" value="REVERSE TRANSCRIPTASE ZINC-BINDING DOMAIN-CONTAINING PROTEIN-RELATED-RELATED"/>
    <property type="match status" value="1"/>
</dbReference>
<evidence type="ECO:0000259" key="1">
    <source>
        <dbReference type="Pfam" id="PF13966"/>
    </source>
</evidence>
<evidence type="ECO:0000313" key="3">
    <source>
        <dbReference type="Proteomes" id="UP000015105"/>
    </source>
</evidence>
<reference evidence="3" key="1">
    <citation type="journal article" date="2014" name="Science">
        <title>Ancient hybridizations among the ancestral genomes of bread wheat.</title>
        <authorList>
            <consortium name="International Wheat Genome Sequencing Consortium,"/>
            <person name="Marcussen T."/>
            <person name="Sandve S.R."/>
            <person name="Heier L."/>
            <person name="Spannagl M."/>
            <person name="Pfeifer M."/>
            <person name="Jakobsen K.S."/>
            <person name="Wulff B.B."/>
            <person name="Steuernagel B."/>
            <person name="Mayer K.F."/>
            <person name="Olsen O.A."/>
        </authorList>
    </citation>
    <scope>NUCLEOTIDE SEQUENCE [LARGE SCALE GENOMIC DNA]</scope>
    <source>
        <strain evidence="3">cv. AL8/78</strain>
    </source>
</reference>
<dbReference type="Proteomes" id="UP000015105">
    <property type="component" value="Chromosome 2D"/>
</dbReference>
<feature type="domain" description="Reverse transcriptase zinc-binding" evidence="1">
    <location>
        <begin position="6"/>
        <end position="78"/>
    </location>
</feature>
<reference evidence="3" key="2">
    <citation type="journal article" date="2017" name="Nat. Plants">
        <title>The Aegilops tauschii genome reveals multiple impacts of transposons.</title>
        <authorList>
            <person name="Zhao G."/>
            <person name="Zou C."/>
            <person name="Li K."/>
            <person name="Wang K."/>
            <person name="Li T."/>
            <person name="Gao L."/>
            <person name="Zhang X."/>
            <person name="Wang H."/>
            <person name="Yang Z."/>
            <person name="Liu X."/>
            <person name="Jiang W."/>
            <person name="Mao L."/>
            <person name="Kong X."/>
            <person name="Jiao Y."/>
            <person name="Jia J."/>
        </authorList>
    </citation>
    <scope>NUCLEOTIDE SEQUENCE [LARGE SCALE GENOMIC DNA]</scope>
    <source>
        <strain evidence="3">cv. AL8/78</strain>
    </source>
</reference>